<accession>A0A1I2S7U3</accession>
<dbReference type="EMBL" id="FOPI01000026">
    <property type="protein sequence ID" value="SFG48403.1"/>
    <property type="molecule type" value="Genomic_DNA"/>
</dbReference>
<dbReference type="AlphaFoldDB" id="A0A1I2S7U3"/>
<dbReference type="InterPro" id="IPR029100">
    <property type="entry name" value="Ntox50"/>
</dbReference>
<feature type="domain" description="Bacterial toxin 50" evidence="1">
    <location>
        <begin position="37"/>
        <end position="122"/>
    </location>
</feature>
<name>A0A1I2S7U3_9LACO</name>
<organism evidence="2 3">
    <name type="scientific">Ligilactobacillus ruminis DSM 20403 = NBRC 102161</name>
    <dbReference type="NCBI Taxonomy" id="1423798"/>
    <lineage>
        <taxon>Bacteria</taxon>
        <taxon>Bacillati</taxon>
        <taxon>Bacillota</taxon>
        <taxon>Bacilli</taxon>
        <taxon>Lactobacillales</taxon>
        <taxon>Lactobacillaceae</taxon>
        <taxon>Ligilactobacillus</taxon>
    </lineage>
</organism>
<dbReference type="RefSeq" id="WP_225354903.1">
    <property type="nucleotide sequence ID" value="NZ_AYYL01000022.1"/>
</dbReference>
<reference evidence="3" key="1">
    <citation type="submission" date="2016-10" db="EMBL/GenBank/DDBJ databases">
        <authorList>
            <person name="Varghese N."/>
            <person name="Submissions S."/>
        </authorList>
    </citation>
    <scope>NUCLEOTIDE SEQUENCE [LARGE SCALE GENOMIC DNA]</scope>
    <source>
        <strain evidence="3">DSM 20403</strain>
    </source>
</reference>
<sequence>MAEFQDLKYNDVEKYEKLVDKAFIQNKFNAGEWLDKVNPEKQAWHIQSTVEKGKSYFFDDVDVEALYDKYKMTGTIRKLRSGAKSSDEKIDLFEDRLVGIDIFTGNPVNAMTIKYSKTGAHLILTYYERGN</sequence>
<gene>
    <name evidence="2" type="ORF">SAMN02910432_01558</name>
</gene>
<evidence type="ECO:0000313" key="2">
    <source>
        <dbReference type="EMBL" id="SFG48403.1"/>
    </source>
</evidence>
<protein>
    <submittedName>
        <fullName evidence="2">Toxin 50</fullName>
    </submittedName>
</protein>
<dbReference type="Proteomes" id="UP000182635">
    <property type="component" value="Unassembled WGS sequence"/>
</dbReference>
<proteinExistence type="predicted"/>
<evidence type="ECO:0000313" key="3">
    <source>
        <dbReference type="Proteomes" id="UP000182635"/>
    </source>
</evidence>
<evidence type="ECO:0000259" key="1">
    <source>
        <dbReference type="Pfam" id="PF15542"/>
    </source>
</evidence>
<dbReference type="Pfam" id="PF15542">
    <property type="entry name" value="Ntox50"/>
    <property type="match status" value="1"/>
</dbReference>